<dbReference type="InterPro" id="IPR012317">
    <property type="entry name" value="Poly(ADP-ribose)pol_cat_dom"/>
</dbReference>
<evidence type="ECO:0000313" key="9">
    <source>
        <dbReference type="Proteomes" id="UP001472677"/>
    </source>
</evidence>
<protein>
    <recommendedName>
        <fullName evidence="10">Inactive poly [ADP-ribose] polymerase SRO2</fullName>
    </recommendedName>
</protein>
<dbReference type="Gene3D" id="3.90.228.10">
    <property type="match status" value="1"/>
</dbReference>
<dbReference type="PROSITE" id="PS51059">
    <property type="entry name" value="PARP_CATALYTIC"/>
    <property type="match status" value="1"/>
</dbReference>
<evidence type="ECO:0000259" key="7">
    <source>
        <dbReference type="PROSITE" id="PS51879"/>
    </source>
</evidence>
<evidence type="ECO:0000256" key="3">
    <source>
        <dbReference type="ARBA" id="ARBA00023016"/>
    </source>
</evidence>
<feature type="region of interest" description="Disordered" evidence="5">
    <location>
        <begin position="1"/>
        <end position="30"/>
    </location>
</feature>
<dbReference type="InterPro" id="IPR022003">
    <property type="entry name" value="RST"/>
</dbReference>
<feature type="compositionally biased region" description="Basic and acidic residues" evidence="5">
    <location>
        <begin position="7"/>
        <end position="21"/>
    </location>
</feature>
<keyword evidence="3" id="KW-0346">Stress response</keyword>
<feature type="domain" description="PARP catalytic" evidence="6">
    <location>
        <begin position="33"/>
        <end position="258"/>
    </location>
</feature>
<keyword evidence="2" id="KW-0217">Developmental protein</keyword>
<dbReference type="PROSITE" id="PS51879">
    <property type="entry name" value="RST"/>
    <property type="match status" value="1"/>
</dbReference>
<keyword evidence="9" id="KW-1185">Reference proteome</keyword>
<dbReference type="SUPFAM" id="SSF56399">
    <property type="entry name" value="ADP-ribosylation"/>
    <property type="match status" value="1"/>
</dbReference>
<evidence type="ECO:0000313" key="8">
    <source>
        <dbReference type="EMBL" id="KAK8522491.1"/>
    </source>
</evidence>
<feature type="domain" description="RST" evidence="7">
    <location>
        <begin position="247"/>
        <end position="291"/>
    </location>
</feature>
<comment type="subcellular location">
    <subcellularLocation>
        <location evidence="1">Nucleus</location>
    </subcellularLocation>
</comment>
<dbReference type="PANTHER" id="PTHR32263">
    <property type="entry name" value="INACTIVE POLY [ADP-RIBOSE] POLYMERASE SRO4-RELATED"/>
    <property type="match status" value="1"/>
</dbReference>
<accession>A0ABR2CRT5</accession>
<dbReference type="PANTHER" id="PTHR32263:SF14">
    <property type="entry name" value="INACTIVE POLY [ADP-RIBOSE] POLYMERASE SRO2-RELATED"/>
    <property type="match status" value="1"/>
</dbReference>
<keyword evidence="4" id="KW-0539">Nucleus</keyword>
<reference evidence="8 9" key="1">
    <citation type="journal article" date="2024" name="G3 (Bethesda)">
        <title>Genome assembly of Hibiscus sabdariffa L. provides insights into metabolisms of medicinal natural products.</title>
        <authorList>
            <person name="Kim T."/>
        </authorList>
    </citation>
    <scope>NUCLEOTIDE SEQUENCE [LARGE SCALE GENOMIC DNA]</scope>
    <source>
        <strain evidence="8">TK-2024</strain>
        <tissue evidence="8">Old leaves</tissue>
    </source>
</reference>
<sequence length="291" mass="32246">MANGIVGEDHPGSVTVAKDHGIPPAAPSEDDEIQSGYCFDVLLRNDLVKLQESSACYSVITKGFFSGMGEDMSKNTKIVAIHKLSHSSFSAKARAETYQMWEKGVAQKCGGNANVKYGWYGCSKEEICEIVTHGFSWFTKTAAGIQNRRRICLSAAKFSFDSVLCSKVDDSGLRHLLFCRVIMGKEEVVTGDCNGQFQPSSPEFDSGVDNLSDPRKYIIWSAYMNSHIFPAYIISVQAPFLRVGGTFKPRSPWLSFTKLMPMLSRRLGPSEMASLEKHYKDFQVSVLTGKF</sequence>
<gene>
    <name evidence="8" type="ORF">V6N12_056199</name>
</gene>
<evidence type="ECO:0008006" key="10">
    <source>
        <dbReference type="Google" id="ProtNLM"/>
    </source>
</evidence>
<evidence type="ECO:0000256" key="1">
    <source>
        <dbReference type="ARBA" id="ARBA00004123"/>
    </source>
</evidence>
<evidence type="ECO:0000256" key="5">
    <source>
        <dbReference type="SAM" id="MobiDB-lite"/>
    </source>
</evidence>
<dbReference type="EMBL" id="JBBPBM010000045">
    <property type="protein sequence ID" value="KAK8522491.1"/>
    <property type="molecule type" value="Genomic_DNA"/>
</dbReference>
<proteinExistence type="predicted"/>
<dbReference type="InterPro" id="IPR044964">
    <property type="entry name" value="RCD1/SRO1-5"/>
</dbReference>
<name>A0ABR2CRT5_9ROSI</name>
<dbReference type="Pfam" id="PF12174">
    <property type="entry name" value="RST"/>
    <property type="match status" value="1"/>
</dbReference>
<comment type="caution">
    <text evidence="8">The sequence shown here is derived from an EMBL/GenBank/DDBJ whole genome shotgun (WGS) entry which is preliminary data.</text>
</comment>
<evidence type="ECO:0000256" key="2">
    <source>
        <dbReference type="ARBA" id="ARBA00022473"/>
    </source>
</evidence>
<evidence type="ECO:0000259" key="6">
    <source>
        <dbReference type="PROSITE" id="PS51059"/>
    </source>
</evidence>
<dbReference type="Proteomes" id="UP001472677">
    <property type="component" value="Unassembled WGS sequence"/>
</dbReference>
<organism evidence="8 9">
    <name type="scientific">Hibiscus sabdariffa</name>
    <name type="common">roselle</name>
    <dbReference type="NCBI Taxonomy" id="183260"/>
    <lineage>
        <taxon>Eukaryota</taxon>
        <taxon>Viridiplantae</taxon>
        <taxon>Streptophyta</taxon>
        <taxon>Embryophyta</taxon>
        <taxon>Tracheophyta</taxon>
        <taxon>Spermatophyta</taxon>
        <taxon>Magnoliopsida</taxon>
        <taxon>eudicotyledons</taxon>
        <taxon>Gunneridae</taxon>
        <taxon>Pentapetalae</taxon>
        <taxon>rosids</taxon>
        <taxon>malvids</taxon>
        <taxon>Malvales</taxon>
        <taxon>Malvaceae</taxon>
        <taxon>Malvoideae</taxon>
        <taxon>Hibiscus</taxon>
    </lineage>
</organism>
<evidence type="ECO:0000256" key="4">
    <source>
        <dbReference type="ARBA" id="ARBA00023242"/>
    </source>
</evidence>